<dbReference type="GO" id="GO:0008251">
    <property type="term" value="F:tRNA-specific adenosine deaminase activity"/>
    <property type="evidence" value="ECO:0007669"/>
    <property type="project" value="TreeGrafter"/>
</dbReference>
<protein>
    <submittedName>
        <fullName evidence="3">tRNA-specific adenosine deaminase 1</fullName>
    </submittedName>
</protein>
<keyword evidence="4" id="KW-1185">Reference proteome</keyword>
<comment type="caution">
    <text evidence="3">The sequence shown here is derived from an EMBL/GenBank/DDBJ whole genome shotgun (WGS) entry which is preliminary data.</text>
</comment>
<dbReference type="InterPro" id="IPR002466">
    <property type="entry name" value="A_deamin"/>
</dbReference>
<dbReference type="Pfam" id="PF02137">
    <property type="entry name" value="A_deamin"/>
    <property type="match status" value="1"/>
</dbReference>
<dbReference type="EMBL" id="JADGJD010000226">
    <property type="protein sequence ID" value="KAJ3053222.1"/>
    <property type="molecule type" value="Genomic_DNA"/>
</dbReference>
<dbReference type="GO" id="GO:0006382">
    <property type="term" value="P:adenosine to inosine editing"/>
    <property type="evidence" value="ECO:0007669"/>
    <property type="project" value="TreeGrafter"/>
</dbReference>
<evidence type="ECO:0000313" key="3">
    <source>
        <dbReference type="EMBL" id="KAJ3053222.1"/>
    </source>
</evidence>
<reference evidence="3" key="1">
    <citation type="submission" date="2020-05" db="EMBL/GenBank/DDBJ databases">
        <title>Phylogenomic resolution of chytrid fungi.</title>
        <authorList>
            <person name="Stajich J.E."/>
            <person name="Amses K."/>
            <person name="Simmons R."/>
            <person name="Seto K."/>
            <person name="Myers J."/>
            <person name="Bonds A."/>
            <person name="Quandt C.A."/>
            <person name="Barry K."/>
            <person name="Liu P."/>
            <person name="Grigoriev I."/>
            <person name="Longcore J.E."/>
            <person name="James T.Y."/>
        </authorList>
    </citation>
    <scope>NUCLEOTIDE SEQUENCE</scope>
    <source>
        <strain evidence="3">JEL0318</strain>
    </source>
</reference>
<dbReference type="GO" id="GO:0005737">
    <property type="term" value="C:cytoplasm"/>
    <property type="evidence" value="ECO:0007669"/>
    <property type="project" value="TreeGrafter"/>
</dbReference>
<evidence type="ECO:0000259" key="2">
    <source>
        <dbReference type="PROSITE" id="PS50141"/>
    </source>
</evidence>
<dbReference type="SMART" id="SM00552">
    <property type="entry name" value="ADEAMc"/>
    <property type="match status" value="1"/>
</dbReference>
<organism evidence="3 4">
    <name type="scientific">Rhizophlyctis rosea</name>
    <dbReference type="NCBI Taxonomy" id="64517"/>
    <lineage>
        <taxon>Eukaryota</taxon>
        <taxon>Fungi</taxon>
        <taxon>Fungi incertae sedis</taxon>
        <taxon>Chytridiomycota</taxon>
        <taxon>Chytridiomycota incertae sedis</taxon>
        <taxon>Chytridiomycetes</taxon>
        <taxon>Rhizophlyctidales</taxon>
        <taxon>Rhizophlyctidaceae</taxon>
        <taxon>Rhizophlyctis</taxon>
    </lineage>
</organism>
<proteinExistence type="predicted"/>
<feature type="region of interest" description="Disordered" evidence="1">
    <location>
        <begin position="50"/>
        <end position="75"/>
    </location>
</feature>
<feature type="domain" description="A to I editase" evidence="2">
    <location>
        <begin position="1"/>
        <end position="264"/>
    </location>
</feature>
<dbReference type="PANTHER" id="PTHR10910">
    <property type="entry name" value="EUKARYOTE SPECIFIC DSRNA BINDING PROTEIN"/>
    <property type="match status" value="1"/>
</dbReference>
<evidence type="ECO:0000256" key="1">
    <source>
        <dbReference type="SAM" id="MobiDB-lite"/>
    </source>
</evidence>
<dbReference type="GO" id="GO:0006396">
    <property type="term" value="P:RNA processing"/>
    <property type="evidence" value="ECO:0007669"/>
    <property type="project" value="InterPro"/>
</dbReference>
<gene>
    <name evidence="3" type="primary">ADAT1</name>
    <name evidence="3" type="ORF">HK097_004774</name>
</gene>
<dbReference type="PROSITE" id="PS50141">
    <property type="entry name" value="A_DEAMIN_EDITASE"/>
    <property type="match status" value="1"/>
</dbReference>
<dbReference type="PANTHER" id="PTHR10910:SF62">
    <property type="entry name" value="AT07585P-RELATED"/>
    <property type="match status" value="1"/>
</dbReference>
<evidence type="ECO:0000313" key="4">
    <source>
        <dbReference type="Proteomes" id="UP001212841"/>
    </source>
</evidence>
<accession>A0AAD5SFY2</accession>
<dbReference type="GO" id="GO:0003726">
    <property type="term" value="F:double-stranded RNA adenosine deaminase activity"/>
    <property type="evidence" value="ECO:0007669"/>
    <property type="project" value="TreeGrafter"/>
</dbReference>
<dbReference type="GO" id="GO:0003725">
    <property type="term" value="F:double-stranded RNA binding"/>
    <property type="evidence" value="ECO:0007669"/>
    <property type="project" value="TreeGrafter"/>
</dbReference>
<name>A0AAD5SFY2_9FUNG</name>
<dbReference type="GO" id="GO:0005730">
    <property type="term" value="C:nucleolus"/>
    <property type="evidence" value="ECO:0007669"/>
    <property type="project" value="TreeGrafter"/>
</dbReference>
<feature type="compositionally biased region" description="Polar residues" evidence="1">
    <location>
        <begin position="51"/>
        <end position="64"/>
    </location>
</feature>
<sequence>MYAELNKAANGNSDLLISINNDGKSPFRIKDNITFHLYISQSACGDASMNALAQSQSPSETLQNESKKRKYDSTHKIDLKEDGEKRIKKDEDSSTNATDGEVKLIRGRYEYETYGMLRTKPGRGDAETTTSMSCSDKIARWNVMGLGGALLSHFVHPIYLQSIVVGDFFDEVAMKRAFWERVEGLTDLPNAFQLTRPMVLRTEKKFVYSKSYVSEQYGTSTPLSADAAISWTEGDNLPQVIVEGRLQGASRKNGVYPSTTRYCRGDDAFLDIVI</sequence>
<dbReference type="Proteomes" id="UP001212841">
    <property type="component" value="Unassembled WGS sequence"/>
</dbReference>
<dbReference type="AlphaFoldDB" id="A0AAD5SFY2"/>